<dbReference type="GO" id="GO:0000155">
    <property type="term" value="F:phosphorelay sensor kinase activity"/>
    <property type="evidence" value="ECO:0007669"/>
    <property type="project" value="InterPro"/>
</dbReference>
<dbReference type="PANTHER" id="PTHR34220">
    <property type="entry name" value="SENSOR HISTIDINE KINASE YPDA"/>
    <property type="match status" value="1"/>
</dbReference>
<organism evidence="9 10">
    <name type="scientific">Paenibacillus curdlanolyticus YK9</name>
    <dbReference type="NCBI Taxonomy" id="717606"/>
    <lineage>
        <taxon>Bacteria</taxon>
        <taxon>Bacillati</taxon>
        <taxon>Bacillota</taxon>
        <taxon>Bacilli</taxon>
        <taxon>Bacillales</taxon>
        <taxon>Paenibacillaceae</taxon>
        <taxon>Paenibacillus</taxon>
    </lineage>
</organism>
<evidence type="ECO:0000313" key="10">
    <source>
        <dbReference type="Proteomes" id="UP000005387"/>
    </source>
</evidence>
<proteinExistence type="predicted"/>
<dbReference type="AlphaFoldDB" id="E0I9N2"/>
<comment type="subcellular location">
    <subcellularLocation>
        <location evidence="1">Cell membrane</location>
        <topology evidence="1">Multi-pass membrane protein</topology>
    </subcellularLocation>
</comment>
<accession>E0I9N2</accession>
<keyword evidence="2" id="KW-1003">Cell membrane</keyword>
<gene>
    <name evidence="9" type="ORF">PaecuDRAFT_2369</name>
</gene>
<sequence>MWREGVRLKPFGIFKKLVLSLVLLLLPIVILFGYTSSVSIGVVKEQLRLTHSNRTMSLSNQIDTILRQISHSSAVLMEDPNIREFTGFSFNPDPYETAHRSKLIYEKIHLFSVSADLGLKVSVFSNSNQAVISTELARAFDPRILYMDDVPKWLSETNNNKSTFYWYSMKPENKKMNQPSNIVIEVKFSGEDLKKWLDKSKLNGVDDPFLYRAGAPIIANHSAKVDIITQLIPKITFTPEANNGAPTVHNVRIAHQQYEIYTKKLANTDWYVIDYIPVEEIVKPITTNIKLFYVTIGLTICVGILLVYLLYRYVQQPISQLIVSLKKLQVGDYSVRIHAKPKSEFQYLFEKFNSLAAQIQELIEKVFKEKLQSRDAKLKHLQAQINPHFLYNSMGYIINMTKLGNKDAVISMAKNLSEFYRYTTRLENPLARMAEEIQLIANYLEIQKLRMDRVHYEIDLPDKMLEQFIPRLLLQPMIENAFEHGFQKKLRSGFLRIHGEIADDVYRVMIDDDGAGLSEEKYEEIQQTLNDPIEDTVGCGLWNVNQRIKMHYGEEAGLALSPSPLGGVRVTMTWKFISNDRGA</sequence>
<evidence type="ECO:0000256" key="1">
    <source>
        <dbReference type="ARBA" id="ARBA00004651"/>
    </source>
</evidence>
<dbReference type="Pfam" id="PF02518">
    <property type="entry name" value="HATPase_c"/>
    <property type="match status" value="1"/>
</dbReference>
<dbReference type="InterPro" id="IPR036890">
    <property type="entry name" value="HATPase_C_sf"/>
</dbReference>
<reference evidence="9 10" key="1">
    <citation type="submission" date="2010-07" db="EMBL/GenBank/DDBJ databases">
        <title>The draft genome of Paenibacillus curdlanolyticus YK9.</title>
        <authorList>
            <consortium name="US DOE Joint Genome Institute (JGI-PGF)"/>
            <person name="Lucas S."/>
            <person name="Copeland A."/>
            <person name="Lapidus A."/>
            <person name="Cheng J.-F."/>
            <person name="Bruce D."/>
            <person name="Goodwin L."/>
            <person name="Pitluck S."/>
            <person name="Land M.L."/>
            <person name="Hauser L."/>
            <person name="Chang Y.-J."/>
            <person name="Jeffries C."/>
            <person name="Anderson I.J."/>
            <person name="Johnson E."/>
            <person name="Loganathan U."/>
            <person name="Mulhopadhyay B."/>
            <person name="Kyrpides N."/>
            <person name="Woyke T.J."/>
        </authorList>
    </citation>
    <scope>NUCLEOTIDE SEQUENCE [LARGE SCALE GENOMIC DNA]</scope>
    <source>
        <strain evidence="9 10">YK9</strain>
    </source>
</reference>
<keyword evidence="3" id="KW-0597">Phosphoprotein</keyword>
<dbReference type="GO" id="GO:0005886">
    <property type="term" value="C:plasma membrane"/>
    <property type="evidence" value="ECO:0007669"/>
    <property type="project" value="UniProtKB-SubCell"/>
</dbReference>
<keyword evidence="4" id="KW-0808">Transferase</keyword>
<dbReference type="InterPro" id="IPR010559">
    <property type="entry name" value="Sig_transdc_His_kin_internal"/>
</dbReference>
<dbReference type="PANTHER" id="PTHR34220:SF7">
    <property type="entry name" value="SENSOR HISTIDINE KINASE YPDA"/>
    <property type="match status" value="1"/>
</dbReference>
<keyword evidence="6 7" id="KW-0472">Membrane</keyword>
<dbReference type="Gene3D" id="6.10.340.10">
    <property type="match status" value="1"/>
</dbReference>
<dbReference type="STRING" id="717606.PaecuDRAFT_2369"/>
<keyword evidence="7" id="KW-1133">Transmembrane helix</keyword>
<evidence type="ECO:0000256" key="6">
    <source>
        <dbReference type="ARBA" id="ARBA00023136"/>
    </source>
</evidence>
<dbReference type="PROSITE" id="PS50885">
    <property type="entry name" value="HAMP"/>
    <property type="match status" value="1"/>
</dbReference>
<dbReference type="SMART" id="SM00304">
    <property type="entry name" value="HAMP"/>
    <property type="match status" value="1"/>
</dbReference>
<keyword evidence="5 9" id="KW-0418">Kinase</keyword>
<evidence type="ECO:0000256" key="4">
    <source>
        <dbReference type="ARBA" id="ARBA00022679"/>
    </source>
</evidence>
<evidence type="ECO:0000313" key="9">
    <source>
        <dbReference type="EMBL" id="EFM11116.1"/>
    </source>
</evidence>
<name>E0I9N2_9BACL</name>
<dbReference type="Proteomes" id="UP000005387">
    <property type="component" value="Unassembled WGS sequence"/>
</dbReference>
<evidence type="ECO:0000256" key="3">
    <source>
        <dbReference type="ARBA" id="ARBA00022553"/>
    </source>
</evidence>
<dbReference type="InterPro" id="IPR050640">
    <property type="entry name" value="Bact_2-comp_sensor_kinase"/>
</dbReference>
<dbReference type="EMBL" id="AEDD01000005">
    <property type="protein sequence ID" value="EFM11116.1"/>
    <property type="molecule type" value="Genomic_DNA"/>
</dbReference>
<dbReference type="CDD" id="cd06225">
    <property type="entry name" value="HAMP"/>
    <property type="match status" value="1"/>
</dbReference>
<dbReference type="InterPro" id="IPR003594">
    <property type="entry name" value="HATPase_dom"/>
</dbReference>
<feature type="domain" description="HAMP" evidence="8">
    <location>
        <begin position="312"/>
        <end position="364"/>
    </location>
</feature>
<evidence type="ECO:0000256" key="5">
    <source>
        <dbReference type="ARBA" id="ARBA00022777"/>
    </source>
</evidence>
<dbReference type="Gene3D" id="3.30.565.10">
    <property type="entry name" value="Histidine kinase-like ATPase, C-terminal domain"/>
    <property type="match status" value="1"/>
</dbReference>
<evidence type="ECO:0000256" key="2">
    <source>
        <dbReference type="ARBA" id="ARBA00022475"/>
    </source>
</evidence>
<evidence type="ECO:0000259" key="8">
    <source>
        <dbReference type="PROSITE" id="PS50885"/>
    </source>
</evidence>
<dbReference type="SUPFAM" id="SSF55874">
    <property type="entry name" value="ATPase domain of HSP90 chaperone/DNA topoisomerase II/histidine kinase"/>
    <property type="match status" value="1"/>
</dbReference>
<protein>
    <submittedName>
        <fullName evidence="9">Integral membrane sensor signal transduction histidine kinase</fullName>
    </submittedName>
</protein>
<keyword evidence="7" id="KW-0812">Transmembrane</keyword>
<evidence type="ECO:0000256" key="7">
    <source>
        <dbReference type="SAM" id="Phobius"/>
    </source>
</evidence>
<feature type="transmembrane region" description="Helical" evidence="7">
    <location>
        <begin position="291"/>
        <end position="311"/>
    </location>
</feature>
<dbReference type="Pfam" id="PF06580">
    <property type="entry name" value="His_kinase"/>
    <property type="match status" value="1"/>
</dbReference>
<dbReference type="InterPro" id="IPR003660">
    <property type="entry name" value="HAMP_dom"/>
</dbReference>
<dbReference type="SUPFAM" id="SSF158472">
    <property type="entry name" value="HAMP domain-like"/>
    <property type="match status" value="1"/>
</dbReference>
<dbReference type="eggNOG" id="COG2972">
    <property type="taxonomic scope" value="Bacteria"/>
</dbReference>
<keyword evidence="10" id="KW-1185">Reference proteome</keyword>